<dbReference type="Pfam" id="PF12706">
    <property type="entry name" value="Lactamase_B_2"/>
    <property type="match status" value="1"/>
</dbReference>
<dbReference type="OrthoDB" id="9803916at2"/>
<dbReference type="EC" id="3.1.26.11" evidence="3"/>
<name>A0A059G9T9_9PROT</name>
<dbReference type="EMBL" id="ARYL01000006">
    <property type="protein sequence ID" value="KDA03330.1"/>
    <property type="molecule type" value="Genomic_DNA"/>
</dbReference>
<accession>A0A059G9T9</accession>
<dbReference type="SMART" id="SM00849">
    <property type="entry name" value="Lactamase_B"/>
    <property type="match status" value="1"/>
</dbReference>
<dbReference type="AlphaFoldDB" id="A0A059G9T9"/>
<proteinExistence type="predicted"/>
<dbReference type="eggNOG" id="COG1234">
    <property type="taxonomic scope" value="Bacteria"/>
</dbReference>
<evidence type="ECO:0000313" key="3">
    <source>
        <dbReference type="EMBL" id="KDA03330.1"/>
    </source>
</evidence>
<dbReference type="InterPro" id="IPR001279">
    <property type="entry name" value="Metallo-B-lactamas"/>
</dbReference>
<evidence type="ECO:0000259" key="2">
    <source>
        <dbReference type="SMART" id="SM00849"/>
    </source>
</evidence>
<dbReference type="InterPro" id="IPR044094">
    <property type="entry name" value="AtsA-like_MBL-fold"/>
</dbReference>
<dbReference type="Gene3D" id="3.60.15.10">
    <property type="entry name" value="Ribonuclease Z/Hydroxyacylglutathione hydrolase-like"/>
    <property type="match status" value="1"/>
</dbReference>
<reference evidence="3 4" key="1">
    <citation type="journal article" date="2014" name="Antonie Van Leeuwenhoek">
        <title>Hyphomonas beringensis sp. nov. and Hyphomonas chukchiensis sp. nov., isolated from surface seawater of the Bering Sea and Chukchi Sea.</title>
        <authorList>
            <person name="Li C."/>
            <person name="Lai Q."/>
            <person name="Li G."/>
            <person name="Dong C."/>
            <person name="Wang J."/>
            <person name="Liao Y."/>
            <person name="Shao Z."/>
        </authorList>
    </citation>
    <scope>NUCLEOTIDE SEQUENCE [LARGE SCALE GENOMIC DNA]</scope>
    <source>
        <strain evidence="3 4">SCH89</strain>
    </source>
</reference>
<dbReference type="RefSeq" id="WP_035536592.1">
    <property type="nucleotide sequence ID" value="NZ_ARYL01000006.1"/>
</dbReference>
<comment type="caution">
    <text evidence="3">The sequence shown here is derived from an EMBL/GenBank/DDBJ whole genome shotgun (WGS) entry which is preliminary data.</text>
</comment>
<dbReference type="Proteomes" id="UP000024942">
    <property type="component" value="Unassembled WGS sequence"/>
</dbReference>
<evidence type="ECO:0000256" key="1">
    <source>
        <dbReference type="ARBA" id="ARBA00022801"/>
    </source>
</evidence>
<gene>
    <name evidence="3" type="ORF">HOC_05583</name>
</gene>
<organism evidence="3 4">
    <name type="scientific">Hyphomonas oceanitis SCH89</name>
    <dbReference type="NCBI Taxonomy" id="1280953"/>
    <lineage>
        <taxon>Bacteria</taxon>
        <taxon>Pseudomonadati</taxon>
        <taxon>Pseudomonadota</taxon>
        <taxon>Alphaproteobacteria</taxon>
        <taxon>Hyphomonadales</taxon>
        <taxon>Hyphomonadaceae</taxon>
        <taxon>Hyphomonas</taxon>
    </lineage>
</organism>
<dbReference type="InterPro" id="IPR036866">
    <property type="entry name" value="RibonucZ/Hydroxyglut_hydro"/>
</dbReference>
<keyword evidence="4" id="KW-1185">Reference proteome</keyword>
<dbReference type="GO" id="GO:0042781">
    <property type="term" value="F:3'-tRNA processing endoribonuclease activity"/>
    <property type="evidence" value="ECO:0007669"/>
    <property type="project" value="UniProtKB-EC"/>
</dbReference>
<protein>
    <submittedName>
        <fullName evidence="3">Ribonuclease Z</fullName>
        <ecNumber evidence="3">3.1.26.11</ecNumber>
    </submittedName>
</protein>
<evidence type="ECO:0000313" key="4">
    <source>
        <dbReference type="Proteomes" id="UP000024942"/>
    </source>
</evidence>
<dbReference type="STRING" id="1280953.HOC_05583"/>
<feature type="domain" description="Metallo-beta-lactamase" evidence="2">
    <location>
        <begin position="71"/>
        <end position="289"/>
    </location>
</feature>
<dbReference type="SUPFAM" id="SSF56281">
    <property type="entry name" value="Metallo-hydrolase/oxidoreductase"/>
    <property type="match status" value="1"/>
</dbReference>
<dbReference type="PATRIC" id="fig|1280953.3.peg.1124"/>
<dbReference type="PANTHER" id="PTHR46018:SF2">
    <property type="entry name" value="ZINC PHOSPHODIESTERASE ELAC PROTEIN 1"/>
    <property type="match status" value="1"/>
</dbReference>
<dbReference type="PANTHER" id="PTHR46018">
    <property type="entry name" value="ZINC PHOSPHODIESTERASE ELAC PROTEIN 1"/>
    <property type="match status" value="1"/>
</dbReference>
<dbReference type="CDD" id="cd07719">
    <property type="entry name" value="arylsulfatase_AtsA-like_MBL-fold"/>
    <property type="match status" value="1"/>
</dbReference>
<keyword evidence="1 3" id="KW-0378">Hydrolase</keyword>
<sequence length="362" mass="38418">MKWFLRTAAGLAGLLLIALIGFQVFKTQIAMAAFKQAVGENVGRDASETLPDGLHVFVCGAGTPMPDPMRAGPCLAVLAGKRAFVFDAGSGGSRNLNRMGFPLGKTERVYLTHLHSDHMDGLGELLMQVWVNGGRDEPLPVSGPRGVDEVVDGFNAAYRIDGTFRTAHHGLDIANPAGRGGVGETITLPAGPGSQAVVLDEDGLKITAFAVSHAPVEPAFGYRIDYKGRSVAFSGDTIYSPNLVGASKGVEVLFHEALDPEMVGVMHEAAVAHNVQGIPQILDDILTYHATPSDAARSATEAGARQLVFYHTIPPLPSHLLNALFVRDAKNIFKGKITVSEDGMVFSLPVDSDAITQHDGFK</sequence>